<protein>
    <recommendedName>
        <fullName evidence="1">non-specific serine/threonine protein kinase</fullName>
        <ecNumber evidence="1">2.7.11.1</ecNumber>
    </recommendedName>
</protein>
<dbReference type="PROSITE" id="PS00108">
    <property type="entry name" value="PROTEIN_KINASE_ST"/>
    <property type="match status" value="1"/>
</dbReference>
<reference evidence="8" key="1">
    <citation type="submission" date="2016-11" db="UniProtKB">
        <authorList>
            <consortium name="WormBaseParasite"/>
        </authorList>
    </citation>
    <scope>IDENTIFICATION</scope>
</reference>
<name>A0A1I8ICT7_9PLAT</name>
<feature type="compositionally biased region" description="Polar residues" evidence="5">
    <location>
        <begin position="1970"/>
        <end position="1986"/>
    </location>
</feature>
<keyword evidence="2 4" id="KW-0547">Nucleotide-binding</keyword>
<keyword evidence="7" id="KW-1185">Reference proteome</keyword>
<dbReference type="SMART" id="SM00220">
    <property type="entry name" value="S_TKc"/>
    <property type="match status" value="1"/>
</dbReference>
<dbReference type="InterPro" id="IPR017441">
    <property type="entry name" value="Protein_kinase_ATP_BS"/>
</dbReference>
<dbReference type="Pfam" id="PF00069">
    <property type="entry name" value="Pkinase"/>
    <property type="match status" value="1"/>
</dbReference>
<dbReference type="PROSITE" id="PS00107">
    <property type="entry name" value="PROTEIN_KINASE_ATP"/>
    <property type="match status" value="1"/>
</dbReference>
<dbReference type="WBParaSite" id="maker-uti_cns_0011537-snap-gene-0.3-mRNA-1">
    <property type="protein sequence ID" value="maker-uti_cns_0011537-snap-gene-0.3-mRNA-1"/>
    <property type="gene ID" value="maker-uti_cns_0011537-snap-gene-0.3"/>
</dbReference>
<dbReference type="GO" id="GO:0004674">
    <property type="term" value="F:protein serine/threonine kinase activity"/>
    <property type="evidence" value="ECO:0007669"/>
    <property type="project" value="UniProtKB-EC"/>
</dbReference>
<dbReference type="EC" id="2.7.11.1" evidence="1"/>
<evidence type="ECO:0000256" key="3">
    <source>
        <dbReference type="ARBA" id="ARBA00022840"/>
    </source>
</evidence>
<evidence type="ECO:0000259" key="6">
    <source>
        <dbReference type="PROSITE" id="PS50011"/>
    </source>
</evidence>
<feature type="region of interest" description="Disordered" evidence="5">
    <location>
        <begin position="1454"/>
        <end position="1477"/>
    </location>
</feature>
<evidence type="ECO:0000256" key="2">
    <source>
        <dbReference type="ARBA" id="ARBA00022741"/>
    </source>
</evidence>
<dbReference type="PANTHER" id="PTHR11909">
    <property type="entry name" value="CASEIN KINASE-RELATED"/>
    <property type="match status" value="1"/>
</dbReference>
<dbReference type="SUPFAM" id="SSF56112">
    <property type="entry name" value="Protein kinase-like (PK-like)"/>
    <property type="match status" value="1"/>
</dbReference>
<evidence type="ECO:0000313" key="7">
    <source>
        <dbReference type="Proteomes" id="UP000095280"/>
    </source>
</evidence>
<dbReference type="GO" id="GO:0005524">
    <property type="term" value="F:ATP binding"/>
    <property type="evidence" value="ECO:0007669"/>
    <property type="project" value="UniProtKB-UniRule"/>
</dbReference>
<feature type="region of interest" description="Disordered" evidence="5">
    <location>
        <begin position="1966"/>
        <end position="2047"/>
    </location>
</feature>
<keyword evidence="3 4" id="KW-0067">ATP-binding</keyword>
<dbReference type="FunFam" id="1.10.510.10:FF:000596">
    <property type="entry name" value="CK1 family protein kinase"/>
    <property type="match status" value="1"/>
</dbReference>
<dbReference type="Proteomes" id="UP000095280">
    <property type="component" value="Unplaced"/>
</dbReference>
<dbReference type="InterPro" id="IPR008271">
    <property type="entry name" value="Ser/Thr_kinase_AS"/>
</dbReference>
<dbReference type="InterPro" id="IPR011009">
    <property type="entry name" value="Kinase-like_dom_sf"/>
</dbReference>
<feature type="region of interest" description="Disordered" evidence="5">
    <location>
        <begin position="544"/>
        <end position="578"/>
    </location>
</feature>
<dbReference type="PROSITE" id="PS50011">
    <property type="entry name" value="PROTEIN_KINASE_DOM"/>
    <property type="match status" value="1"/>
</dbReference>
<feature type="binding site" evidence="4">
    <location>
        <position position="1546"/>
    </location>
    <ligand>
        <name>ATP</name>
        <dbReference type="ChEBI" id="CHEBI:30616"/>
    </ligand>
</feature>
<feature type="domain" description="Protein kinase" evidence="6">
    <location>
        <begin position="1517"/>
        <end position="1788"/>
    </location>
</feature>
<dbReference type="InterPro" id="IPR000719">
    <property type="entry name" value="Prot_kinase_dom"/>
</dbReference>
<feature type="region of interest" description="Disordered" evidence="5">
    <location>
        <begin position="1058"/>
        <end position="1078"/>
    </location>
</feature>
<feature type="region of interest" description="Disordered" evidence="5">
    <location>
        <begin position="486"/>
        <end position="523"/>
    </location>
</feature>
<proteinExistence type="predicted"/>
<sequence>CTGASSNAAILTGVVLVPSSNAAILTGVVLVPGSNAAILTGVVLVPGSNAAILTGVVLVPGSNAAILTGVVLVPSSNAAILTGVVLVPSSNAAILTGVVLVPSSNAAILTGVVLVPSSNAAILTGVVLVPGSNAAILTGTHSRSKLFDFETHSRSKLFDFETHSRSKLFDFETHSRSKKLFDFHARPNSFGARRFPPPRAPNARSAHNQRHCTLCVSARLLASTLVAVGWRLDSREGPKWPANWLKPGVAAAVALKNALKFVETKIILATNSRSSVTGRFVLAPGPVLVGNASSSELVNLTGVQTRLECLAACQRKGCLLASLIPSSRVCQLLLLNDASQAPGPAGTHVQRLVGSEPGARLWAAENFTELMLMRKRMLNVTIELRNSSTGRAGSIQSVTIPSTGCYRIEVSGARGGTNSFAGKAGGSGAFVSGAFNLTAGTQLSVVVGQAGGLPSSLHSGGGGSFVYRTADELLLTAAGGGGAGTYHRDGLPGEAGVNGSVANPSGNSHGGSNGQPGFHNSSAMTGNHNLAGCGAGWLGKPVCTRRGPDDGDGGGSRAEGWLGGDAGGSNTGDGGFGGGGGGGTMNPYWGAAGAGGGFSGGATSFSGGPPGGGGGSFCSGSGCSGTTGGNAGQHGLVVIRLVEPLSNFCDAVPLAPSRSLISYSATPTKTRSRQSRLSKRDLVLLGEPLGGEESCLARMRSRGRSFSHHCVSGRCMRSLKSVSLSSSVTGLTLVPRFVMPTMAALAVADSSTVAGRPAAPPDSTRENQSAAFTPNFQAGGPKFTAKKQRLTPTLLHVAQHVGTAVEDALALLLEDAVHKVSRVVLVGELVAQDEAPLQAAVVVHFLLEVAHIVQQHGQVEFVLLDVGGVRTAGQASQGGQVAAVAAHGLHHEHAALGANGALLDLVDDLRDLIERGVSPDGEVRAGHVVGNCAGHYQHGHGQGWLAWPGLEQLHQRAEGLEAADQQHASQVLHLGQGLGHLGGIEWRPGNYSFLATHGGDADLLRGDPLGAEAAAAGGRQAGHGLPAQRAEAGLDEAVETAVDAQHAEAVADAGADEGAHAGVGAAGGGADHHDEQRRAAVAAGVGGRVQLLQGPVGGQVVDEGLAAQLHGLGVVLGLDGLVHRLHAEGARAPVQYLIGIEADNDGWQLRVLAGVQQGQHGLGSHTAAQQAVKGRWGAATLHVAEDGDPGIVLQLLADRVPDEVGADGVALSVDGALGRDDDVQPLAALPGLRWRGRRVERLLLEGTEAHLDQMVAHHIGPVGARRLLRDEQKVGLAAQGGHQRQVAAVTAHHLHDEGTLVALRGGGDGVAGLNDAVQRRVRPDGHVGAAEVVVDGPDHPRDVQAGIVAPLLLCDRAFLEQLVHQGRPLLAEQAALASPEAGGAGGADDGAAQLDDAGHEAPIGLLDHLLAVFAVADHAFVALVDKIDPEAAVEAHADHGPDGGVHALRVAAGGEDGQSRPLVQRQHAERVRDCGSPGGDLRMSGRWELAQMSSKLANPQMDPQVVRKTDFVVGGKYKLTRKIGSGSFGEIYLGVSIINGEEVAVKLEPVTARHPQLLYESKVYKILQDGIGIPSVRWYGQDGVKNQYNCLVMDLLGPSLEDLFTFCSRRFTMKTVLMLADQMLCRIEFVHNKNFIHRDIKPDNFLMGIGRHCNKLFLVDFGLAKKYRDSRTKTHIPYRDDKNLTGTARYASVNAHAGIEQSRRDDLESLGYVFMYFLRSSLPWQGLKANNKKQKYERIYEKKVSTPIESLTKGYPPEFSRYLSYCRNLKFEEAPDYRWLRENFRILFRTLNFVFDYVFDWTLLKQRATTAASSAGLAANQPAHSGSRHHDLAVEFHAVNSPVAHYIPRSPKPGMSGGSLQGGQSRSDSASTSLGGADTSGDNGEDGGGGGGSSGHPTGIRRVGQHQKVRLWLSNFCDSRSLSKSAPSASMALADSNSLITWRRLGLRSAGAPAFDDSGTFSADSGAFADSQQPRSRCSTVRSSLQLRRPRAAKTPEARGRMSGGSLQGGQSRSDSASTSLGGADTSGDNGEDGGGGGGSSGHPTGIRRVGQHQKVASGLSNFCDSRSLSKSAPSASMALADSNSLITWRRLGLRSAGAPAFDDSGTFSADSGAFAAPQTRSSRGPAAQLSEAACSPAQAQSREPQKPEVAARTSLNGLLLNRLSLLSNSTPTPELGECYSVNSARPIGCRHNSAADGFERSANAAGLRCQSGGKTQRVYACKAAANAARSTMPKRRRH</sequence>
<dbReference type="Gene3D" id="1.10.510.10">
    <property type="entry name" value="Transferase(Phosphotransferase) domain 1"/>
    <property type="match status" value="1"/>
</dbReference>
<organism evidence="7 8">
    <name type="scientific">Macrostomum lignano</name>
    <dbReference type="NCBI Taxonomy" id="282301"/>
    <lineage>
        <taxon>Eukaryota</taxon>
        <taxon>Metazoa</taxon>
        <taxon>Spiralia</taxon>
        <taxon>Lophotrochozoa</taxon>
        <taxon>Platyhelminthes</taxon>
        <taxon>Rhabditophora</taxon>
        <taxon>Macrostomorpha</taxon>
        <taxon>Macrostomida</taxon>
        <taxon>Macrostomidae</taxon>
        <taxon>Macrostomum</taxon>
    </lineage>
</organism>
<evidence type="ECO:0000256" key="5">
    <source>
        <dbReference type="SAM" id="MobiDB-lite"/>
    </source>
</evidence>
<evidence type="ECO:0000256" key="4">
    <source>
        <dbReference type="PROSITE-ProRule" id="PRU10141"/>
    </source>
</evidence>
<evidence type="ECO:0000313" key="8">
    <source>
        <dbReference type="WBParaSite" id="maker-uti_cns_0011537-snap-gene-0.3-mRNA-1"/>
    </source>
</evidence>
<feature type="compositionally biased region" description="Gly residues" evidence="5">
    <location>
        <begin position="553"/>
        <end position="578"/>
    </location>
</feature>
<accession>A0A1I8ICT7</accession>
<dbReference type="InterPro" id="IPR050235">
    <property type="entry name" value="CK1_Ser-Thr_kinase"/>
</dbReference>
<evidence type="ECO:0000256" key="1">
    <source>
        <dbReference type="ARBA" id="ARBA00012513"/>
    </source>
</evidence>
<feature type="region of interest" description="Disordered" evidence="5">
    <location>
        <begin position="1845"/>
        <end position="1900"/>
    </location>
</feature>